<dbReference type="AlphaFoldDB" id="A0AAV7EKU2"/>
<feature type="signal peptide" evidence="1">
    <location>
        <begin position="1"/>
        <end position="31"/>
    </location>
</feature>
<sequence>MKKTFSGASLAIVLVVFLLVSSGEMMGGVDATRTKYCKRYTPGCTDKDCNFLCHQVGTGGYCSDPETCMCGCGV</sequence>
<reference evidence="2 3" key="1">
    <citation type="submission" date="2021-07" db="EMBL/GenBank/DDBJ databases">
        <title>The Aristolochia fimbriata genome: insights into angiosperm evolution, floral development and chemical biosynthesis.</title>
        <authorList>
            <person name="Jiao Y."/>
        </authorList>
    </citation>
    <scope>NUCLEOTIDE SEQUENCE [LARGE SCALE GENOMIC DNA]</scope>
    <source>
        <strain evidence="2">IBCAS-2021</strain>
        <tissue evidence="2">Leaf</tissue>
    </source>
</reference>
<dbReference type="Proteomes" id="UP000825729">
    <property type="component" value="Unassembled WGS sequence"/>
</dbReference>
<protein>
    <submittedName>
        <fullName evidence="2">Uncharacterized protein</fullName>
    </submittedName>
</protein>
<accession>A0AAV7EKU2</accession>
<evidence type="ECO:0000313" key="2">
    <source>
        <dbReference type="EMBL" id="KAG9448197.1"/>
    </source>
</evidence>
<gene>
    <name evidence="2" type="ORF">H6P81_014325</name>
</gene>
<proteinExistence type="predicted"/>
<evidence type="ECO:0000313" key="3">
    <source>
        <dbReference type="Proteomes" id="UP000825729"/>
    </source>
</evidence>
<keyword evidence="3" id="KW-1185">Reference proteome</keyword>
<evidence type="ECO:0000256" key="1">
    <source>
        <dbReference type="SAM" id="SignalP"/>
    </source>
</evidence>
<name>A0AAV7EKU2_ARIFI</name>
<dbReference type="EMBL" id="JAINDJ010000005">
    <property type="protein sequence ID" value="KAG9448197.1"/>
    <property type="molecule type" value="Genomic_DNA"/>
</dbReference>
<feature type="chain" id="PRO_5043383921" evidence="1">
    <location>
        <begin position="32"/>
        <end position="74"/>
    </location>
</feature>
<keyword evidence="1" id="KW-0732">Signal</keyword>
<organism evidence="2 3">
    <name type="scientific">Aristolochia fimbriata</name>
    <name type="common">White veined hardy Dutchman's pipe vine</name>
    <dbReference type="NCBI Taxonomy" id="158543"/>
    <lineage>
        <taxon>Eukaryota</taxon>
        <taxon>Viridiplantae</taxon>
        <taxon>Streptophyta</taxon>
        <taxon>Embryophyta</taxon>
        <taxon>Tracheophyta</taxon>
        <taxon>Spermatophyta</taxon>
        <taxon>Magnoliopsida</taxon>
        <taxon>Magnoliidae</taxon>
        <taxon>Piperales</taxon>
        <taxon>Aristolochiaceae</taxon>
        <taxon>Aristolochia</taxon>
    </lineage>
</organism>
<comment type="caution">
    <text evidence="2">The sequence shown here is derived from an EMBL/GenBank/DDBJ whole genome shotgun (WGS) entry which is preliminary data.</text>
</comment>